<dbReference type="EMBL" id="CAJVQC010016699">
    <property type="protein sequence ID" value="CAG8678904.1"/>
    <property type="molecule type" value="Genomic_DNA"/>
</dbReference>
<evidence type="ECO:0000313" key="2">
    <source>
        <dbReference type="Proteomes" id="UP000789920"/>
    </source>
</evidence>
<feature type="non-terminal residue" evidence="1">
    <location>
        <position position="1"/>
    </location>
</feature>
<gene>
    <name evidence="1" type="ORF">RPERSI_LOCUS9017</name>
</gene>
<dbReference type="Proteomes" id="UP000789920">
    <property type="component" value="Unassembled WGS sequence"/>
</dbReference>
<proteinExistence type="predicted"/>
<organism evidence="1 2">
    <name type="scientific">Racocetra persica</name>
    <dbReference type="NCBI Taxonomy" id="160502"/>
    <lineage>
        <taxon>Eukaryota</taxon>
        <taxon>Fungi</taxon>
        <taxon>Fungi incertae sedis</taxon>
        <taxon>Mucoromycota</taxon>
        <taxon>Glomeromycotina</taxon>
        <taxon>Glomeromycetes</taxon>
        <taxon>Diversisporales</taxon>
        <taxon>Gigasporaceae</taxon>
        <taxon>Racocetra</taxon>
    </lineage>
</organism>
<accession>A0ACA9NVX7</accession>
<protein>
    <submittedName>
        <fullName evidence="1">16573_t:CDS:1</fullName>
    </submittedName>
</protein>
<feature type="non-terminal residue" evidence="1">
    <location>
        <position position="52"/>
    </location>
</feature>
<evidence type="ECO:0000313" key="1">
    <source>
        <dbReference type="EMBL" id="CAG8678904.1"/>
    </source>
</evidence>
<comment type="caution">
    <text evidence="1">The sequence shown here is derived from an EMBL/GenBank/DDBJ whole genome shotgun (WGS) entry which is preliminary data.</text>
</comment>
<sequence>LRQEKVSIMFVDDFVNMKVVYLSSKVSDSERGIGIGIDECSSSFLKYQILYH</sequence>
<reference evidence="1" key="1">
    <citation type="submission" date="2021-06" db="EMBL/GenBank/DDBJ databases">
        <authorList>
            <person name="Kallberg Y."/>
            <person name="Tangrot J."/>
            <person name="Rosling A."/>
        </authorList>
    </citation>
    <scope>NUCLEOTIDE SEQUENCE</scope>
    <source>
        <strain evidence="1">MA461A</strain>
    </source>
</reference>
<name>A0ACA9NVX7_9GLOM</name>
<keyword evidence="2" id="KW-1185">Reference proteome</keyword>